<name>A0AAU2H2C3_9ACTN</name>
<protein>
    <submittedName>
        <fullName evidence="1">Uncharacterized protein</fullName>
    </submittedName>
</protein>
<reference evidence="1" key="1">
    <citation type="submission" date="2022-10" db="EMBL/GenBank/DDBJ databases">
        <title>The complete genomes of actinobacterial strains from the NBC collection.</title>
        <authorList>
            <person name="Joergensen T.S."/>
            <person name="Alvarez Arevalo M."/>
            <person name="Sterndorff E.B."/>
            <person name="Faurdal D."/>
            <person name="Vuksanovic O."/>
            <person name="Mourched A.-S."/>
            <person name="Charusanti P."/>
            <person name="Shaw S."/>
            <person name="Blin K."/>
            <person name="Weber T."/>
        </authorList>
    </citation>
    <scope>NUCLEOTIDE SEQUENCE</scope>
    <source>
        <strain evidence="1">NBC_00060</strain>
    </source>
</reference>
<organism evidence="1">
    <name type="scientific">Streptomyces sp. NBC_00060</name>
    <dbReference type="NCBI Taxonomy" id="2975636"/>
    <lineage>
        <taxon>Bacteria</taxon>
        <taxon>Bacillati</taxon>
        <taxon>Actinomycetota</taxon>
        <taxon>Actinomycetes</taxon>
        <taxon>Kitasatosporales</taxon>
        <taxon>Streptomycetaceae</taxon>
        <taxon>Streptomyces</taxon>
    </lineage>
</organism>
<gene>
    <name evidence="1" type="ORF">OHV25_23095</name>
</gene>
<sequence>MTFSSEDSEPPKTLSDIASPLSEAVEITPNRPISHAKVVIRIDPADLSSNKSLKATPDNAFIAIFDPIYKIWAPLPTTHSADSRELSAEAPHFSIFRAFFVKPSFAPWWTEHISGLAALVHDTLVKAGTGILAAGYSMLNGEQEEIDCSSASNKWKIESKVSEVRGCVSSNDAAPQVHLRSSLRYALISSSATHPSASYDPDDGLLDNLSRILNARIGLVYIPARGTADSALFPVADSDAKHESLSLKSDYLAFALRAIFGTLAFVPSSGKFLELIVKDASIRTTVVRLIGENADVVTVEREIRAVLSLQPKEISQKPGMLSIAPIVVDALECASKGIETVKERTIKGALTSIALLTHTCLSSVLEAAKKALKIETSSIYDIVAAFPGGVQLFGTIWDFVRQGVFYGVEFTVTAQHPGTPLPKQWARIESRSTTSTNVTFQPFEHLEGQAAQDECRREGIPEGYWTETYCSNSFDKYPNPIITQTLPITSTAELTYKGRRDDPYCPGGSDPCRRPISDLPRLSANAPMATLTIADGKVTKIELHWRP</sequence>
<evidence type="ECO:0000313" key="1">
    <source>
        <dbReference type="EMBL" id="WTU42255.1"/>
    </source>
</evidence>
<dbReference type="EMBL" id="CP108253">
    <property type="protein sequence ID" value="WTU42255.1"/>
    <property type="molecule type" value="Genomic_DNA"/>
</dbReference>
<dbReference type="AlphaFoldDB" id="A0AAU2H2C3"/>
<proteinExistence type="predicted"/>
<accession>A0AAU2H2C3</accession>